<dbReference type="Gene3D" id="2.60.120.10">
    <property type="entry name" value="Jelly Rolls"/>
    <property type="match status" value="1"/>
</dbReference>
<evidence type="ECO:0000256" key="6">
    <source>
        <dbReference type="ARBA" id="ARBA00022826"/>
    </source>
</evidence>
<dbReference type="SMART" id="SM00100">
    <property type="entry name" value="cNMP"/>
    <property type="match status" value="1"/>
</dbReference>
<keyword evidence="12 13" id="KW-0407">Ion channel</keyword>
<dbReference type="GO" id="GO:0034702">
    <property type="term" value="C:monoatomic ion channel complex"/>
    <property type="evidence" value="ECO:0007669"/>
    <property type="project" value="UniProtKB-KW"/>
</dbReference>
<gene>
    <name evidence="15" type="ORF">H5410_036233</name>
</gene>
<proteinExistence type="inferred from homology"/>
<keyword evidence="5" id="KW-0812">Transmembrane</keyword>
<name>A0A9J5Y3L4_SOLCO</name>
<keyword evidence="9" id="KW-1133">Transmembrane helix</keyword>
<dbReference type="PANTHER" id="PTHR45743">
    <property type="entry name" value="POTASSIUM CHANNEL AKT1"/>
    <property type="match status" value="1"/>
</dbReference>
<evidence type="ECO:0000256" key="4">
    <source>
        <dbReference type="ARBA" id="ARBA00022538"/>
    </source>
</evidence>
<accession>A0A9J5Y3L4</accession>
<dbReference type="OrthoDB" id="1302082at2759"/>
<feature type="domain" description="Cyclic nucleotide-binding" evidence="14">
    <location>
        <begin position="26"/>
        <end position="135"/>
    </location>
</feature>
<dbReference type="PANTHER" id="PTHR45743:SF53">
    <property type="entry name" value="POTASSIUM CHANNEL"/>
    <property type="match status" value="1"/>
</dbReference>
<evidence type="ECO:0000256" key="2">
    <source>
        <dbReference type="ARBA" id="ARBA00007929"/>
    </source>
</evidence>
<dbReference type="FunFam" id="2.60.120.10:FF:000074">
    <property type="entry name" value="Potassium channel KAT2"/>
    <property type="match status" value="1"/>
</dbReference>
<dbReference type="Pfam" id="PF00027">
    <property type="entry name" value="cNMP_binding"/>
    <property type="match status" value="1"/>
</dbReference>
<comment type="subcellular location">
    <subcellularLocation>
        <location evidence="1 13">Membrane</location>
        <topology evidence="1 13">Multi-pass membrane protein</topology>
    </subcellularLocation>
</comment>
<keyword evidence="7 13" id="KW-0851">Voltage-gated channel</keyword>
<dbReference type="AlphaFoldDB" id="A0A9J5Y3L4"/>
<comment type="subunit">
    <text evidence="13">The potassium channel is composed of a homo- or heterotetrameric complex of pore-forming subunits.</text>
</comment>
<keyword evidence="4 13" id="KW-0633">Potassium transport</keyword>
<comment type="similarity">
    <text evidence="2 13">Belongs to the potassium channel family. Plant (TC 1.A.1.4) subfamily.</text>
</comment>
<keyword evidence="10 13" id="KW-0406">Ion transport</keyword>
<dbReference type="InterPro" id="IPR018490">
    <property type="entry name" value="cNMP-bd_dom_sf"/>
</dbReference>
<evidence type="ECO:0000256" key="12">
    <source>
        <dbReference type="ARBA" id="ARBA00023303"/>
    </source>
</evidence>
<keyword evidence="11" id="KW-0472">Membrane</keyword>
<evidence type="ECO:0000256" key="9">
    <source>
        <dbReference type="ARBA" id="ARBA00022989"/>
    </source>
</evidence>
<sequence length="135" mass="15388">MNILPKAIRSSIGRYLFLQIVQNVNLFRGVSMDLLIQLVPKIEAEYYPSKEDVNLQNESQTYFYIIVSGALDLLVHIDGCEQIIRKAVDRESFGEIGVLLGRPRPYAVTTIGISQILCLSRKTFLNILRDNQEDE</sequence>
<dbReference type="SUPFAM" id="SSF51206">
    <property type="entry name" value="cAMP-binding domain-like"/>
    <property type="match status" value="1"/>
</dbReference>
<reference evidence="15 16" key="1">
    <citation type="submission" date="2020-09" db="EMBL/GenBank/DDBJ databases">
        <title>De no assembly of potato wild relative species, Solanum commersonii.</title>
        <authorList>
            <person name="Cho K."/>
        </authorList>
    </citation>
    <scope>NUCLEOTIDE SEQUENCE [LARGE SCALE GENOMIC DNA]</scope>
    <source>
        <strain evidence="15">LZ3.2</strain>
        <tissue evidence="15">Leaf</tissue>
    </source>
</reference>
<evidence type="ECO:0000256" key="3">
    <source>
        <dbReference type="ARBA" id="ARBA00022448"/>
    </source>
</evidence>
<dbReference type="InterPro" id="IPR014710">
    <property type="entry name" value="RmlC-like_jellyroll"/>
</dbReference>
<comment type="caution">
    <text evidence="15">The sequence shown here is derived from an EMBL/GenBank/DDBJ whole genome shotgun (WGS) entry which is preliminary data.</text>
</comment>
<dbReference type="InterPro" id="IPR000595">
    <property type="entry name" value="cNMP-bd_dom"/>
</dbReference>
<dbReference type="Proteomes" id="UP000824120">
    <property type="component" value="Chromosome 7"/>
</dbReference>
<organism evidence="15 16">
    <name type="scientific">Solanum commersonii</name>
    <name type="common">Commerson's wild potato</name>
    <name type="synonym">Commerson's nightshade</name>
    <dbReference type="NCBI Taxonomy" id="4109"/>
    <lineage>
        <taxon>Eukaryota</taxon>
        <taxon>Viridiplantae</taxon>
        <taxon>Streptophyta</taxon>
        <taxon>Embryophyta</taxon>
        <taxon>Tracheophyta</taxon>
        <taxon>Spermatophyta</taxon>
        <taxon>Magnoliopsida</taxon>
        <taxon>eudicotyledons</taxon>
        <taxon>Gunneridae</taxon>
        <taxon>Pentapetalae</taxon>
        <taxon>asterids</taxon>
        <taxon>lamiids</taxon>
        <taxon>Solanales</taxon>
        <taxon>Solanaceae</taxon>
        <taxon>Solanoideae</taxon>
        <taxon>Solaneae</taxon>
        <taxon>Solanum</taxon>
    </lineage>
</organism>
<evidence type="ECO:0000313" key="16">
    <source>
        <dbReference type="Proteomes" id="UP000824120"/>
    </source>
</evidence>
<evidence type="ECO:0000256" key="7">
    <source>
        <dbReference type="ARBA" id="ARBA00022882"/>
    </source>
</evidence>
<evidence type="ECO:0000256" key="10">
    <source>
        <dbReference type="ARBA" id="ARBA00023065"/>
    </source>
</evidence>
<evidence type="ECO:0000256" key="11">
    <source>
        <dbReference type="ARBA" id="ARBA00023136"/>
    </source>
</evidence>
<comment type="domain">
    <text evidence="13">The segment S4 is probably the voltage-sensor and is characterized by a series of positively charged amino acids. The pore-forming region H5 is enclosed by the transmembrane segments S5 and S6 in the Shaker-type (1P/6TM) and contains the GYGD signature motif which seems to be involved in potassium selectivity.</text>
</comment>
<protein>
    <recommendedName>
        <fullName evidence="13">Potassium channel</fullName>
    </recommendedName>
</protein>
<dbReference type="GO" id="GO:0005249">
    <property type="term" value="F:voltage-gated potassium channel activity"/>
    <property type="evidence" value="ECO:0007669"/>
    <property type="project" value="UniProtKB-UniRule"/>
</dbReference>
<evidence type="ECO:0000256" key="1">
    <source>
        <dbReference type="ARBA" id="ARBA00004141"/>
    </source>
</evidence>
<evidence type="ECO:0000256" key="5">
    <source>
        <dbReference type="ARBA" id="ARBA00022692"/>
    </source>
</evidence>
<keyword evidence="8 13" id="KW-0630">Potassium</keyword>
<evidence type="ECO:0000256" key="8">
    <source>
        <dbReference type="ARBA" id="ARBA00022958"/>
    </source>
</evidence>
<evidence type="ECO:0000313" key="15">
    <source>
        <dbReference type="EMBL" id="KAG5595001.1"/>
    </source>
</evidence>
<evidence type="ECO:0000259" key="14">
    <source>
        <dbReference type="PROSITE" id="PS50042"/>
    </source>
</evidence>
<dbReference type="InterPro" id="IPR045319">
    <property type="entry name" value="KAT/AKT"/>
</dbReference>
<evidence type="ECO:0000256" key="13">
    <source>
        <dbReference type="RuleBase" id="RU369015"/>
    </source>
</evidence>
<comment type="function">
    <text evidence="13">Potassium channel.</text>
</comment>
<dbReference type="PROSITE" id="PS50042">
    <property type="entry name" value="CNMP_BINDING_3"/>
    <property type="match status" value="1"/>
</dbReference>
<dbReference type="EMBL" id="JACXVP010000007">
    <property type="protein sequence ID" value="KAG5595001.1"/>
    <property type="molecule type" value="Genomic_DNA"/>
</dbReference>
<keyword evidence="3 13" id="KW-0813">Transport</keyword>
<dbReference type="CDD" id="cd00038">
    <property type="entry name" value="CAP_ED"/>
    <property type="match status" value="1"/>
</dbReference>
<keyword evidence="6 13" id="KW-0631">Potassium channel</keyword>
<keyword evidence="16" id="KW-1185">Reference proteome</keyword>